<dbReference type="GO" id="GO:0003678">
    <property type="term" value="F:DNA helicase activity"/>
    <property type="evidence" value="ECO:0007669"/>
    <property type="project" value="UniProtKB-EC"/>
</dbReference>
<keyword evidence="3" id="KW-0378">Hydrolase</keyword>
<evidence type="ECO:0000313" key="3">
    <source>
        <dbReference type="EMBL" id="MDQ0290667.1"/>
    </source>
</evidence>
<keyword evidence="4" id="KW-1185">Reference proteome</keyword>
<dbReference type="EMBL" id="JAUSVL010000001">
    <property type="protein sequence ID" value="MDQ0290667.1"/>
    <property type="molecule type" value="Genomic_DNA"/>
</dbReference>
<dbReference type="AlphaFoldDB" id="A0AAE4AQR3"/>
<dbReference type="PANTHER" id="PTHR30595:SF6">
    <property type="entry name" value="SCHLAFEN ALBA-2 DOMAIN-CONTAINING PROTEIN"/>
    <property type="match status" value="1"/>
</dbReference>
<keyword evidence="3" id="KW-0067">ATP-binding</keyword>
<dbReference type="InterPro" id="IPR007421">
    <property type="entry name" value="Schlafen_AlbA_2_dom"/>
</dbReference>
<sequence>MTDQLINHLDILLELNWAESDDLEFKSAKGGLPKSLWETYSAMANGHGGVILLGVEDDGLVSGVREPRKLRKAFWDNVNNRGKVSINLCCDADVVEVKHPNGLLLAIRVPQATRYQRPVFIGLNPLTGTYRRNFEGDYRCTEQEVSSMLSDRAEEAADSRILDGYGLADLDLPSLHQYRQRFASLKPTHPWLSEDDKGLLIKLGGWRRDRKSGNEGLTVAGLLMFGCDESLREAMPSYHVDYRERLSNSPAERWSDRLTADGTWQPNLFQFYLRVAQRLLSELKLPFQLDGDLFRRGETEVHEAIREALVNALIHADYIGQGGIVVEKLHDAFEFSNPGTLLISFEQLLRGNVSECRNKALQTMFMMIGVAEKAGSGVDKIHKGWASQHWRLPMIREQVQPNRVTWRLPMVSLIPEESLARLEETFGRKLSEFSKHEVQALVTAEVEGSVDNARMRQICSLHPVEVTRLLQGLVAKGALHQEGQARWSRYRLSAFPGSEHKGGGSEHKGGGSEHKGDGSEHKGGGSEHKGGGSEHKGDGSEHKGDGSEHKAGGFEHKGGGANASRTLWDIAASARQHKRLQPDAMERIILELCRGRWLTRNELAELLNRHPDGLRQRFLNPMVGHGILRLRYPDKPNRADQAYSVGDRTESETE</sequence>
<dbReference type="RefSeq" id="WP_307262380.1">
    <property type="nucleotide sequence ID" value="NZ_JAUSVL010000001.1"/>
</dbReference>
<feature type="region of interest" description="Disordered" evidence="1">
    <location>
        <begin position="494"/>
        <end position="560"/>
    </location>
</feature>
<dbReference type="Pfam" id="PF13749">
    <property type="entry name" value="HATPase_c_4"/>
    <property type="match status" value="1"/>
</dbReference>
<dbReference type="InterPro" id="IPR038461">
    <property type="entry name" value="Schlafen_AlbA_2_dom_sf"/>
</dbReference>
<comment type="caution">
    <text evidence="3">The sequence shown here is derived from an EMBL/GenBank/DDBJ whole genome shotgun (WGS) entry which is preliminary data.</text>
</comment>
<protein>
    <submittedName>
        <fullName evidence="3">ATP-dependent DNA helicase RecG</fullName>
        <ecNumber evidence="3">3.6.4.12</ecNumber>
    </submittedName>
</protein>
<dbReference type="Gene3D" id="3.30.565.60">
    <property type="match status" value="1"/>
</dbReference>
<accession>A0AAE4AQR3</accession>
<keyword evidence="3" id="KW-0347">Helicase</keyword>
<evidence type="ECO:0000256" key="1">
    <source>
        <dbReference type="SAM" id="MobiDB-lite"/>
    </source>
</evidence>
<name>A0AAE4AQR3_9BACT</name>
<dbReference type="Pfam" id="PF04326">
    <property type="entry name" value="SLFN_AlbA_2"/>
    <property type="match status" value="1"/>
</dbReference>
<keyword evidence="3" id="KW-0547">Nucleotide-binding</keyword>
<evidence type="ECO:0000313" key="4">
    <source>
        <dbReference type="Proteomes" id="UP001238163"/>
    </source>
</evidence>
<reference evidence="3" key="1">
    <citation type="submission" date="2023-07" db="EMBL/GenBank/DDBJ databases">
        <title>Genomic Encyclopedia of Type Strains, Phase IV (KMG-IV): sequencing the most valuable type-strain genomes for metagenomic binning, comparative biology and taxonomic classification.</title>
        <authorList>
            <person name="Goeker M."/>
        </authorList>
    </citation>
    <scope>NUCLEOTIDE SEQUENCE</scope>
    <source>
        <strain evidence="3">DSM 24202</strain>
    </source>
</reference>
<dbReference type="Gene3D" id="1.10.10.10">
    <property type="entry name" value="Winged helix-like DNA-binding domain superfamily/Winged helix DNA-binding domain"/>
    <property type="match status" value="1"/>
</dbReference>
<dbReference type="PANTHER" id="PTHR30595">
    <property type="entry name" value="GLPR-RELATED TRANSCRIPTIONAL REPRESSOR"/>
    <property type="match status" value="1"/>
</dbReference>
<feature type="compositionally biased region" description="Basic and acidic residues" evidence="1">
    <location>
        <begin position="498"/>
        <end position="558"/>
    </location>
</feature>
<dbReference type="EC" id="3.6.4.12" evidence="3"/>
<feature type="domain" description="Schlafen AlbA-2" evidence="2">
    <location>
        <begin position="19"/>
        <end position="114"/>
    </location>
</feature>
<organism evidence="3 4">
    <name type="scientific">Oligosphaera ethanolica</name>
    <dbReference type="NCBI Taxonomy" id="760260"/>
    <lineage>
        <taxon>Bacteria</taxon>
        <taxon>Pseudomonadati</taxon>
        <taxon>Lentisphaerota</taxon>
        <taxon>Oligosphaeria</taxon>
        <taxon>Oligosphaerales</taxon>
        <taxon>Oligosphaeraceae</taxon>
        <taxon>Oligosphaera</taxon>
    </lineage>
</organism>
<proteinExistence type="predicted"/>
<dbReference type="Gene3D" id="3.30.950.30">
    <property type="entry name" value="Schlafen, AAA domain"/>
    <property type="match status" value="1"/>
</dbReference>
<dbReference type="InterPro" id="IPR036388">
    <property type="entry name" value="WH-like_DNA-bd_sf"/>
</dbReference>
<gene>
    <name evidence="3" type="ORF">J3R75_002774</name>
</gene>
<dbReference type="InterPro" id="IPR038475">
    <property type="entry name" value="RecG_C_sf"/>
</dbReference>
<dbReference type="Proteomes" id="UP001238163">
    <property type="component" value="Unassembled WGS sequence"/>
</dbReference>
<evidence type="ECO:0000259" key="2">
    <source>
        <dbReference type="Pfam" id="PF04326"/>
    </source>
</evidence>
<dbReference type="GO" id="GO:0016787">
    <property type="term" value="F:hydrolase activity"/>
    <property type="evidence" value="ECO:0007669"/>
    <property type="project" value="UniProtKB-KW"/>
</dbReference>